<evidence type="ECO:0000313" key="2">
    <source>
        <dbReference type="EMBL" id="KMW68396.1"/>
    </source>
</evidence>
<evidence type="ECO:0000313" key="1">
    <source>
        <dbReference type="EMBL" id="KMW67378.1"/>
    </source>
</evidence>
<dbReference type="AlphaFoldDB" id="A0A0J9EM12"/>
<proteinExistence type="predicted"/>
<organism evidence="1">
    <name type="scientific">Ajellomyces dermatitidis (strain ATCC 18188 / CBS 674.68)</name>
    <name type="common">Blastomyces dermatitidis</name>
    <dbReference type="NCBI Taxonomy" id="653446"/>
    <lineage>
        <taxon>Eukaryota</taxon>
        <taxon>Fungi</taxon>
        <taxon>Dikarya</taxon>
        <taxon>Ascomycota</taxon>
        <taxon>Pezizomycotina</taxon>
        <taxon>Eurotiomycetes</taxon>
        <taxon>Eurotiomycetidae</taxon>
        <taxon>Onygenales</taxon>
        <taxon>Ajellomycetaceae</taxon>
        <taxon>Blastomyces</taxon>
    </lineage>
</organism>
<name>A0A0J9EM12_AJEDA</name>
<sequence>MDRVFAEVAPQISPQLQIGDLPKSRRLVHMARSLHLTICMAIWPGVVVW</sequence>
<reference evidence="1" key="1">
    <citation type="submission" date="2010-03" db="EMBL/GenBank/DDBJ databases">
        <title>Annotation of Blastomyces dermatitidis strain ATCC 18188.</title>
        <authorList>
            <consortium name="The Broad Institute Genome Sequencing Platform"/>
            <consortium name="Broad Institute Genome Sequencing Center for Infectious Disease."/>
            <person name="Cuomo C."/>
            <person name="Klein B."/>
            <person name="Sullivan T."/>
            <person name="Heitman J."/>
            <person name="Young S."/>
            <person name="Zeng Q."/>
            <person name="Gargeya S."/>
            <person name="Alvarado L."/>
            <person name="Berlin A.M."/>
            <person name="Chapman S.B."/>
            <person name="Chen Z."/>
            <person name="Freedman E."/>
            <person name="Gellesch M."/>
            <person name="Goldberg J."/>
            <person name="Griggs A."/>
            <person name="Gujja S."/>
            <person name="Heilman E."/>
            <person name="Heiman D."/>
            <person name="Howarth C."/>
            <person name="Mehta T."/>
            <person name="Neiman D."/>
            <person name="Pearson M."/>
            <person name="Roberts A."/>
            <person name="Saif S."/>
            <person name="Shea T."/>
            <person name="Shenoy N."/>
            <person name="Sisk P."/>
            <person name="Stolte C."/>
            <person name="Sykes S."/>
            <person name="White J."/>
            <person name="Yandava C."/>
            <person name="Haas B."/>
            <person name="Nusbaum C."/>
            <person name="Birren B."/>
        </authorList>
    </citation>
    <scope>NUCLEOTIDE SEQUENCE</scope>
    <source>
        <strain evidence="1">ATCC 18188</strain>
    </source>
</reference>
<dbReference type="EMBL" id="GG749473">
    <property type="protein sequence ID" value="KMW68396.1"/>
    <property type="molecule type" value="Genomic_DNA"/>
</dbReference>
<gene>
    <name evidence="1" type="ORF">BDDG_12087</name>
    <name evidence="2" type="ORF">BDDG_12795</name>
</gene>
<accession>A0A0J9EM12</accession>
<dbReference type="Proteomes" id="UP000007802">
    <property type="component" value="Unassembled WGS sequence"/>
</dbReference>
<protein>
    <submittedName>
        <fullName evidence="1">Uncharacterized protein</fullName>
    </submittedName>
</protein>
<dbReference type="EMBL" id="GG749422">
    <property type="protein sequence ID" value="KMW67378.1"/>
    <property type="molecule type" value="Genomic_DNA"/>
</dbReference>